<sequence length="809" mass="92719">MKLIQIKIIHFGQLSNITFNLPEDENITSFFGPNEAGKSTTVAFIKQILFGFYLRTNKSAFFEEYQPLAQVSPMGGSLVFKDEAKNVYELERLWAKGDKTKKGILTVKKNSEIIDASLFFNKIQNIDSNFYTDSFIFNQDTLAQILSLKEQDLVEQIYYLGAAQSTEFLKVRDKLEKQADQLFKKTGKKPTLNQLFSKKAALKDELAKISDEAQAYRDCQKQVANEKAQLEEVNQNMTAVRKKINQRKNLVQKLSTFKKVQDLQRELVDVNFNPQNYQLVQELDAKKQSLELNLKNITQQLDSLNQTDFDLERGSQFVLQKAQVLDWQNEIQVCQNQQNQLNDQLNQLQEYYPKLEKIAKLSHEEINEIRKSYNSFEKKPQMPKLELNLLIGVVGLVLLFFAPLGTVLGALALIGLGVWNYQARNKLQDYQQVKRKFNSKFELGTTTSSEFESTLSQIATMQSLKVNIAANQNKLGLLQEKLKKFVANLSDFLKQEIELDEIVTTLDELDLRIRKYEKEQAARNTLMANKTDLIAKLAKVSTELTQALAADKVENLVQYQQKYQKYLEAEKKASQLAAYRDAIKDDEQELKAIVANEAKFNHENTLLNEQELSLTQKLSQLNQALAETKLKLTNFANSSEVASKKQALADLDTQIETVSIDYLSNLLAAKIINRALDLASGERLPKMMQASQAYFNLLTQGRYKKINFEKNISVTNQNSKKIDIKYLSRATKEQLYFALKLAFAQQIHDEISLPILIDDSFVNFDDNRINEIKNLLIKLAKDSQILIFTARKTLSQNLPGNKLEYPERK</sequence>
<organism evidence="4 5">
    <name type="scientific">Lactobacillus psittaci DSM 15354</name>
    <dbReference type="NCBI Taxonomy" id="1122152"/>
    <lineage>
        <taxon>Bacteria</taxon>
        <taxon>Bacillati</taxon>
        <taxon>Bacillota</taxon>
        <taxon>Bacilli</taxon>
        <taxon>Lactobacillales</taxon>
        <taxon>Lactobacillaceae</taxon>
        <taxon>Lactobacillus</taxon>
    </lineage>
</organism>
<evidence type="ECO:0000256" key="1">
    <source>
        <dbReference type="SAM" id="Coils"/>
    </source>
</evidence>
<proteinExistence type="predicted"/>
<name>A0A0R1SCL0_9LACO</name>
<dbReference type="RefSeq" id="WP_027824845.1">
    <property type="nucleotide sequence ID" value="NZ_AUEI01000004.1"/>
</dbReference>
<keyword evidence="2" id="KW-0812">Transmembrane</keyword>
<evidence type="ECO:0000256" key="2">
    <source>
        <dbReference type="SAM" id="Phobius"/>
    </source>
</evidence>
<dbReference type="InterPro" id="IPR038734">
    <property type="entry name" value="YhaN_AAA"/>
</dbReference>
<dbReference type="EMBL" id="AZFB01000001">
    <property type="protein sequence ID" value="KRL63779.1"/>
    <property type="molecule type" value="Genomic_DNA"/>
</dbReference>
<dbReference type="AlphaFoldDB" id="A0A0R1SCL0"/>
<dbReference type="PANTHER" id="PTHR41259">
    <property type="entry name" value="DOUBLE-STRAND BREAK REPAIR RAD50 ATPASE, PUTATIVE-RELATED"/>
    <property type="match status" value="1"/>
</dbReference>
<protein>
    <submittedName>
        <fullName evidence="4">DNA repair ATPase</fullName>
    </submittedName>
</protein>
<feature type="transmembrane region" description="Helical" evidence="2">
    <location>
        <begin position="387"/>
        <end position="419"/>
    </location>
</feature>
<keyword evidence="5" id="KW-1185">Reference proteome</keyword>
<dbReference type="STRING" id="1122152.GCA_000425905_00660"/>
<dbReference type="Gene3D" id="3.40.50.300">
    <property type="entry name" value="P-loop containing nucleotide triphosphate hydrolases"/>
    <property type="match status" value="2"/>
</dbReference>
<dbReference type="Proteomes" id="UP000051931">
    <property type="component" value="Unassembled WGS sequence"/>
</dbReference>
<keyword evidence="2" id="KW-0472">Membrane</keyword>
<dbReference type="SUPFAM" id="SSF52540">
    <property type="entry name" value="P-loop containing nucleoside triphosphate hydrolases"/>
    <property type="match status" value="2"/>
</dbReference>
<dbReference type="eggNOG" id="COG0419">
    <property type="taxonomic scope" value="Bacteria"/>
</dbReference>
<keyword evidence="2" id="KW-1133">Transmembrane helix</keyword>
<dbReference type="PATRIC" id="fig|1122152.4.peg.26"/>
<feature type="coiled-coil region" evidence="1">
    <location>
        <begin position="569"/>
        <end position="596"/>
    </location>
</feature>
<dbReference type="Pfam" id="PF13514">
    <property type="entry name" value="AAA_27"/>
    <property type="match status" value="1"/>
</dbReference>
<evidence type="ECO:0000313" key="4">
    <source>
        <dbReference type="EMBL" id="KRL63779.1"/>
    </source>
</evidence>
<feature type="coiled-coil region" evidence="1">
    <location>
        <begin position="280"/>
        <end position="351"/>
    </location>
</feature>
<keyword evidence="1" id="KW-0175">Coiled coil</keyword>
<reference evidence="4 5" key="1">
    <citation type="journal article" date="2015" name="Genome Announc.">
        <title>Expanding the biotechnology potential of lactobacilli through comparative genomics of 213 strains and associated genera.</title>
        <authorList>
            <person name="Sun Z."/>
            <person name="Harris H.M."/>
            <person name="McCann A."/>
            <person name="Guo C."/>
            <person name="Argimon S."/>
            <person name="Zhang W."/>
            <person name="Yang X."/>
            <person name="Jeffery I.B."/>
            <person name="Cooney J.C."/>
            <person name="Kagawa T.F."/>
            <person name="Liu W."/>
            <person name="Song Y."/>
            <person name="Salvetti E."/>
            <person name="Wrobel A."/>
            <person name="Rasinkangas P."/>
            <person name="Parkhill J."/>
            <person name="Rea M.C."/>
            <person name="O'Sullivan O."/>
            <person name="Ritari J."/>
            <person name="Douillard F.P."/>
            <person name="Paul Ross R."/>
            <person name="Yang R."/>
            <person name="Briner A.E."/>
            <person name="Felis G.E."/>
            <person name="de Vos W.M."/>
            <person name="Barrangou R."/>
            <person name="Klaenhammer T.R."/>
            <person name="Caufield P.W."/>
            <person name="Cui Y."/>
            <person name="Zhang H."/>
            <person name="O'Toole P.W."/>
        </authorList>
    </citation>
    <scope>NUCLEOTIDE SEQUENCE [LARGE SCALE GENOMIC DNA]</scope>
    <source>
        <strain evidence="4 5">DSM 15354</strain>
    </source>
</reference>
<feature type="domain" description="YhaN AAA" evidence="3">
    <location>
        <begin position="1"/>
        <end position="210"/>
    </location>
</feature>
<accession>A0A0R1SCL0</accession>
<feature type="coiled-coil region" evidence="1">
    <location>
        <begin position="461"/>
        <end position="519"/>
    </location>
</feature>
<evidence type="ECO:0000313" key="5">
    <source>
        <dbReference type="Proteomes" id="UP000051931"/>
    </source>
</evidence>
<gene>
    <name evidence="4" type="ORF">FC23_GL000026</name>
</gene>
<feature type="coiled-coil region" evidence="1">
    <location>
        <begin position="192"/>
        <end position="250"/>
    </location>
</feature>
<evidence type="ECO:0000259" key="3">
    <source>
        <dbReference type="Pfam" id="PF13514"/>
    </source>
</evidence>
<dbReference type="PANTHER" id="PTHR41259:SF1">
    <property type="entry name" value="DOUBLE-STRAND BREAK REPAIR RAD50 ATPASE, PUTATIVE-RELATED"/>
    <property type="match status" value="1"/>
</dbReference>
<dbReference type="InterPro" id="IPR027417">
    <property type="entry name" value="P-loop_NTPase"/>
</dbReference>
<dbReference type="eggNOG" id="COG4717">
    <property type="taxonomic scope" value="Bacteria"/>
</dbReference>
<dbReference type="OrthoDB" id="9764467at2"/>
<comment type="caution">
    <text evidence="4">The sequence shown here is derived from an EMBL/GenBank/DDBJ whole genome shotgun (WGS) entry which is preliminary data.</text>
</comment>